<dbReference type="EMBL" id="AMEM01000030">
    <property type="protein sequence ID" value="EKX89032.1"/>
    <property type="molecule type" value="Genomic_DNA"/>
</dbReference>
<feature type="transmembrane region" description="Helical" evidence="1">
    <location>
        <begin position="45"/>
        <end position="66"/>
    </location>
</feature>
<name>L1MCT2_9CORY</name>
<dbReference type="Proteomes" id="UP000010445">
    <property type="component" value="Unassembled WGS sequence"/>
</dbReference>
<gene>
    <name evidence="2" type="ORF">HMPREF9997_02037</name>
</gene>
<reference evidence="2 3" key="1">
    <citation type="submission" date="2012-05" db="EMBL/GenBank/DDBJ databases">
        <authorList>
            <person name="Weinstock G."/>
            <person name="Sodergren E."/>
            <person name="Lobos E.A."/>
            <person name="Fulton L."/>
            <person name="Fulton R."/>
            <person name="Courtney L."/>
            <person name="Fronick C."/>
            <person name="O'Laughlin M."/>
            <person name="Godfrey J."/>
            <person name="Wilson R.M."/>
            <person name="Miner T."/>
            <person name="Farmer C."/>
            <person name="Delehaunty K."/>
            <person name="Cordes M."/>
            <person name="Minx P."/>
            <person name="Tomlinson C."/>
            <person name="Chen J."/>
            <person name="Wollam A."/>
            <person name="Pepin K.H."/>
            <person name="Bhonagiri V."/>
            <person name="Zhang X."/>
            <person name="Suruliraj S."/>
            <person name="Warren W."/>
            <person name="Mitreva M."/>
            <person name="Mardis E.R."/>
            <person name="Wilson R.K."/>
        </authorList>
    </citation>
    <scope>NUCLEOTIDE SEQUENCE [LARGE SCALE GENOMIC DNA]</scope>
    <source>
        <strain evidence="2 3">F0235</strain>
    </source>
</reference>
<feature type="transmembrane region" description="Helical" evidence="1">
    <location>
        <begin position="122"/>
        <end position="141"/>
    </location>
</feature>
<feature type="transmembrane region" description="Helical" evidence="1">
    <location>
        <begin position="93"/>
        <end position="110"/>
    </location>
</feature>
<evidence type="ECO:0000313" key="3">
    <source>
        <dbReference type="Proteomes" id="UP000010445"/>
    </source>
</evidence>
<dbReference type="InterPro" id="IPR011733">
    <property type="entry name" value="CHP02185_IM"/>
</dbReference>
<keyword evidence="1" id="KW-1133">Transmembrane helix</keyword>
<comment type="caution">
    <text evidence="2">The sequence shown here is derived from an EMBL/GenBank/DDBJ whole genome shotgun (WGS) entry which is preliminary data.</text>
</comment>
<dbReference type="AlphaFoldDB" id="L1MCT2"/>
<feature type="transmembrane region" description="Helical" evidence="1">
    <location>
        <begin position="20"/>
        <end position="39"/>
    </location>
</feature>
<dbReference type="eggNOG" id="ENOG502ZBND">
    <property type="taxonomic scope" value="Bacteria"/>
</dbReference>
<keyword evidence="3" id="KW-1185">Reference proteome</keyword>
<sequence>MQPKMRKNSAQSITNPRYLVYAGVFTALYFVITFGSGMLGIISPLMIIVGALIGVVCNGVVVMLYIAKTPYFGALTITGTIVGFLMMATGHTWYVSILGLAMGFLADLIANSGHYRRRITNCLAYAVLNLWSIAPIAPIFYNSDAYFAHVQDSMSAEYAEAMQQLLTPTVLICWMVLTFIISFVAANIGMTMLKKHFQRAGVV</sequence>
<evidence type="ECO:0000313" key="2">
    <source>
        <dbReference type="EMBL" id="EKX89032.1"/>
    </source>
</evidence>
<proteinExistence type="predicted"/>
<dbReference type="HOGENOM" id="CLU_093450_1_1_11"/>
<keyword evidence="1" id="KW-0812">Transmembrane</keyword>
<keyword evidence="1" id="KW-0472">Membrane</keyword>
<dbReference type="PATRIC" id="fig|1035195.3.peg.1829"/>
<feature type="transmembrane region" description="Helical" evidence="1">
    <location>
        <begin position="71"/>
        <end position="87"/>
    </location>
</feature>
<dbReference type="Pfam" id="PF09605">
    <property type="entry name" value="Trep_Strep"/>
    <property type="match status" value="1"/>
</dbReference>
<evidence type="ECO:0000256" key="1">
    <source>
        <dbReference type="SAM" id="Phobius"/>
    </source>
</evidence>
<organism evidence="2 3">
    <name type="scientific">Corynebacterium durum F0235</name>
    <dbReference type="NCBI Taxonomy" id="1035195"/>
    <lineage>
        <taxon>Bacteria</taxon>
        <taxon>Bacillati</taxon>
        <taxon>Actinomycetota</taxon>
        <taxon>Actinomycetes</taxon>
        <taxon>Mycobacteriales</taxon>
        <taxon>Corynebacteriaceae</taxon>
        <taxon>Corynebacterium</taxon>
    </lineage>
</organism>
<feature type="transmembrane region" description="Helical" evidence="1">
    <location>
        <begin position="161"/>
        <end position="189"/>
    </location>
</feature>
<accession>L1MCT2</accession>
<dbReference type="STRING" id="1035195.HMPREF9997_02037"/>
<dbReference type="NCBIfam" id="TIGR02185">
    <property type="entry name" value="Trep_Strep"/>
    <property type="match status" value="1"/>
</dbReference>
<protein>
    <recommendedName>
        <fullName evidence="4">TIGR02185 family protein</fullName>
    </recommendedName>
</protein>
<evidence type="ECO:0008006" key="4">
    <source>
        <dbReference type="Google" id="ProtNLM"/>
    </source>
</evidence>